<gene>
    <name evidence="6" type="ORF">CC80DRAFT_555027</name>
</gene>
<keyword evidence="4 5" id="KW-0472">Membrane</keyword>
<keyword evidence="3 5" id="KW-1133">Transmembrane helix</keyword>
<feature type="transmembrane region" description="Helical" evidence="5">
    <location>
        <begin position="15"/>
        <end position="34"/>
    </location>
</feature>
<feature type="transmembrane region" description="Helical" evidence="5">
    <location>
        <begin position="303"/>
        <end position="319"/>
    </location>
</feature>
<comment type="subcellular location">
    <subcellularLocation>
        <location evidence="1">Membrane</location>
        <topology evidence="1">Multi-pass membrane protein</topology>
    </subcellularLocation>
</comment>
<dbReference type="EMBL" id="ML977032">
    <property type="protein sequence ID" value="KAF1949799.1"/>
    <property type="molecule type" value="Genomic_DNA"/>
</dbReference>
<keyword evidence="2 5" id="KW-0812">Transmembrane</keyword>
<sequence>MAKARSDLYYYTPSLPLAITSAAVFSIFLAIHTYRLFRTKTWFCTPFVIGALCEVIGFSARAYSHYHKTYSRTNAGPLVALIVQACLILLAPLLYAASVYMFLGRIIHATGHTTLSPIPIRYLTKIFVWADIICINLQSTGASLFTNAKGKASMVSLGKTIVLVGLVAQIFTFGLFVYVAVMWHYRVKKNACGGRRNAVEGFEWERYVGLLYVVSVIITFRNLFRVAEYAMGEEGYLNANEWPTYAFDALPMAVVLTICAFWYVGNIYAPLEQNRESLEMMVDGEQPGVEGNGRGKNEKKADAFDIAINVFFLGIPWLFGKVTKVVKGK</sequence>
<evidence type="ECO:0000313" key="7">
    <source>
        <dbReference type="Proteomes" id="UP000800035"/>
    </source>
</evidence>
<dbReference type="Proteomes" id="UP000800035">
    <property type="component" value="Unassembled WGS sequence"/>
</dbReference>
<feature type="transmembrane region" description="Helical" evidence="5">
    <location>
        <begin position="161"/>
        <end position="183"/>
    </location>
</feature>
<protein>
    <submittedName>
        <fullName evidence="6">RTA1-domain-containing protein</fullName>
    </submittedName>
</protein>
<reference evidence="6" key="1">
    <citation type="journal article" date="2020" name="Stud. Mycol.">
        <title>101 Dothideomycetes genomes: a test case for predicting lifestyles and emergence of pathogens.</title>
        <authorList>
            <person name="Haridas S."/>
            <person name="Albert R."/>
            <person name="Binder M."/>
            <person name="Bloem J."/>
            <person name="Labutti K."/>
            <person name="Salamov A."/>
            <person name="Andreopoulos B."/>
            <person name="Baker S."/>
            <person name="Barry K."/>
            <person name="Bills G."/>
            <person name="Bluhm B."/>
            <person name="Cannon C."/>
            <person name="Castanera R."/>
            <person name="Culley D."/>
            <person name="Daum C."/>
            <person name="Ezra D."/>
            <person name="Gonzalez J."/>
            <person name="Henrissat B."/>
            <person name="Kuo A."/>
            <person name="Liang C."/>
            <person name="Lipzen A."/>
            <person name="Lutzoni F."/>
            <person name="Magnuson J."/>
            <person name="Mondo S."/>
            <person name="Nolan M."/>
            <person name="Ohm R."/>
            <person name="Pangilinan J."/>
            <person name="Park H.-J."/>
            <person name="Ramirez L."/>
            <person name="Alfaro M."/>
            <person name="Sun H."/>
            <person name="Tritt A."/>
            <person name="Yoshinaga Y."/>
            <person name="Zwiers L.-H."/>
            <person name="Turgeon B."/>
            <person name="Goodwin S."/>
            <person name="Spatafora J."/>
            <person name="Crous P."/>
            <person name="Grigoriev I."/>
        </authorList>
    </citation>
    <scope>NUCLEOTIDE SEQUENCE</scope>
    <source>
        <strain evidence="6">CBS 675.92</strain>
    </source>
</reference>
<feature type="transmembrane region" description="Helical" evidence="5">
    <location>
        <begin position="204"/>
        <end position="224"/>
    </location>
</feature>
<dbReference type="PANTHER" id="PTHR31465:SF27">
    <property type="entry name" value="DOMAIN PROTEIN, PUTATIVE (AFU_ORTHOLOGUE AFUA_3G01030)-RELATED"/>
    <property type="match status" value="1"/>
</dbReference>
<evidence type="ECO:0000256" key="4">
    <source>
        <dbReference type="ARBA" id="ARBA00023136"/>
    </source>
</evidence>
<organism evidence="6 7">
    <name type="scientific">Byssothecium circinans</name>
    <dbReference type="NCBI Taxonomy" id="147558"/>
    <lineage>
        <taxon>Eukaryota</taxon>
        <taxon>Fungi</taxon>
        <taxon>Dikarya</taxon>
        <taxon>Ascomycota</taxon>
        <taxon>Pezizomycotina</taxon>
        <taxon>Dothideomycetes</taxon>
        <taxon>Pleosporomycetidae</taxon>
        <taxon>Pleosporales</taxon>
        <taxon>Massarineae</taxon>
        <taxon>Massarinaceae</taxon>
        <taxon>Byssothecium</taxon>
    </lineage>
</organism>
<name>A0A6A5TDJ2_9PLEO</name>
<dbReference type="Pfam" id="PF04479">
    <property type="entry name" value="RTA1"/>
    <property type="match status" value="1"/>
</dbReference>
<dbReference type="GO" id="GO:0016020">
    <property type="term" value="C:membrane"/>
    <property type="evidence" value="ECO:0007669"/>
    <property type="project" value="UniProtKB-SubCell"/>
</dbReference>
<dbReference type="AlphaFoldDB" id="A0A6A5TDJ2"/>
<feature type="transmembrane region" description="Helical" evidence="5">
    <location>
        <begin position="244"/>
        <end position="265"/>
    </location>
</feature>
<keyword evidence="7" id="KW-1185">Reference proteome</keyword>
<evidence type="ECO:0000313" key="6">
    <source>
        <dbReference type="EMBL" id="KAF1949799.1"/>
    </source>
</evidence>
<dbReference type="OrthoDB" id="3358017at2759"/>
<feature type="transmembrane region" description="Helical" evidence="5">
    <location>
        <begin position="122"/>
        <end position="141"/>
    </location>
</feature>
<evidence type="ECO:0000256" key="1">
    <source>
        <dbReference type="ARBA" id="ARBA00004141"/>
    </source>
</evidence>
<dbReference type="InterPro" id="IPR007568">
    <property type="entry name" value="RTA1"/>
</dbReference>
<evidence type="ECO:0000256" key="5">
    <source>
        <dbReference type="SAM" id="Phobius"/>
    </source>
</evidence>
<accession>A0A6A5TDJ2</accession>
<evidence type="ECO:0000256" key="2">
    <source>
        <dbReference type="ARBA" id="ARBA00022692"/>
    </source>
</evidence>
<proteinExistence type="predicted"/>
<dbReference type="PANTHER" id="PTHR31465">
    <property type="entry name" value="PROTEIN RTA1-RELATED"/>
    <property type="match status" value="1"/>
</dbReference>
<feature type="transmembrane region" description="Helical" evidence="5">
    <location>
        <begin position="41"/>
        <end position="63"/>
    </location>
</feature>
<feature type="transmembrane region" description="Helical" evidence="5">
    <location>
        <begin position="75"/>
        <end position="102"/>
    </location>
</feature>
<evidence type="ECO:0000256" key="3">
    <source>
        <dbReference type="ARBA" id="ARBA00022989"/>
    </source>
</evidence>